<dbReference type="SUPFAM" id="SSF56281">
    <property type="entry name" value="Metallo-hydrolase/oxidoreductase"/>
    <property type="match status" value="1"/>
</dbReference>
<dbReference type="InterPro" id="IPR036866">
    <property type="entry name" value="RibonucZ/Hydroxyglut_hydro"/>
</dbReference>
<protein>
    <recommendedName>
        <fullName evidence="1">Metallo-beta-lactamase domain-containing protein</fullName>
    </recommendedName>
</protein>
<accession>A0A127F7J1</accession>
<dbReference type="RefSeq" id="WP_066917836.1">
    <property type="nucleotide sequence ID" value="NZ_CP011971.1"/>
</dbReference>
<proteinExistence type="predicted"/>
<dbReference type="Gene3D" id="1.25.40.880">
    <property type="entry name" value="Alkyl sulfatase, dimerisation domain"/>
    <property type="match status" value="1"/>
</dbReference>
<evidence type="ECO:0000313" key="3">
    <source>
        <dbReference type="Proteomes" id="UP000070250"/>
    </source>
</evidence>
<organism evidence="2 3">
    <name type="scientific">Steroidobacter denitrificans</name>
    <dbReference type="NCBI Taxonomy" id="465721"/>
    <lineage>
        <taxon>Bacteria</taxon>
        <taxon>Pseudomonadati</taxon>
        <taxon>Pseudomonadota</taxon>
        <taxon>Gammaproteobacteria</taxon>
        <taxon>Steroidobacterales</taxon>
        <taxon>Steroidobacteraceae</taxon>
        <taxon>Steroidobacter</taxon>
    </lineage>
</organism>
<dbReference type="Pfam" id="PF14863">
    <property type="entry name" value="Alkyl_sulf_dimr"/>
    <property type="match status" value="1"/>
</dbReference>
<dbReference type="Gene3D" id="3.60.15.30">
    <property type="entry name" value="Metallo-beta-lactamase domain"/>
    <property type="match status" value="1"/>
</dbReference>
<evidence type="ECO:0000313" key="2">
    <source>
        <dbReference type="EMBL" id="AMN45565.1"/>
    </source>
</evidence>
<gene>
    <name evidence="2" type="ORF">ACG33_00290</name>
</gene>
<dbReference type="InterPro" id="IPR001279">
    <property type="entry name" value="Metallo-B-lactamas"/>
</dbReference>
<dbReference type="AlphaFoldDB" id="A0A127F7J1"/>
<name>A0A127F7J1_STEDE</name>
<dbReference type="Pfam" id="PF00753">
    <property type="entry name" value="Lactamase_B"/>
    <property type="match status" value="1"/>
</dbReference>
<sequence>MDPVRQLVESRPDFFVNRPAYLEQAIGIRDFIWQSSGLSSAYMVVTPAGRVIINTGMGFEAPTHKRLFDAVCAGPTPYILLTQGHVDHVGGVALFRERGTLLVAQRDLPLCQRDDQRIKQVREAQAYIWFSDALEAARRPQGSSDASAATPPPQDVPVAEVSFEDSYTFELGGLRFELYAVPGGETIDSCVVWLPQHRILFTGNMLGPLFPHFPNFNTIRGDRYRFVEPYLDSLRRVRALEPELLITGRFAPIEGRELIGACFERLDAAVDYVHRRTLEGMNAGKDIWTLMREVRLPPELYVGQGYGRVSWAVRTIWEQYMGWFKAQATSELYPTQPRDIYDDLVALAGLEAVVARGRSQLVSGDPEAAMLLAEAALAHAPRDRSALILARDANRALLERSGASNFWEAGWLRTQIRRLEQEIEA</sequence>
<dbReference type="InterPro" id="IPR052195">
    <property type="entry name" value="Bact_Alkyl/Aryl-Sulfatase"/>
</dbReference>
<dbReference type="InterPro" id="IPR029228">
    <property type="entry name" value="Alkyl_sulf_dimr"/>
</dbReference>
<dbReference type="KEGG" id="sdf:ACG33_00290"/>
<dbReference type="GO" id="GO:0046983">
    <property type="term" value="F:protein dimerization activity"/>
    <property type="evidence" value="ECO:0007669"/>
    <property type="project" value="InterPro"/>
</dbReference>
<dbReference type="PATRIC" id="fig|465721.4.peg.64"/>
<dbReference type="Proteomes" id="UP000070250">
    <property type="component" value="Chromosome"/>
</dbReference>
<dbReference type="PANTHER" id="PTHR43223:SF2">
    <property type="entry name" value="METALLO-BETA-LACTAMASE DOMAIN-CONTAINING PROTEIN"/>
    <property type="match status" value="1"/>
</dbReference>
<dbReference type="InterPro" id="IPR038536">
    <property type="entry name" value="Alkyl/aryl-sulf_dimr_sf"/>
</dbReference>
<keyword evidence="3" id="KW-1185">Reference proteome</keyword>
<dbReference type="SMART" id="SM00849">
    <property type="entry name" value="Lactamase_B"/>
    <property type="match status" value="1"/>
</dbReference>
<dbReference type="STRING" id="465721.ACG33_00290"/>
<evidence type="ECO:0000259" key="1">
    <source>
        <dbReference type="SMART" id="SM00849"/>
    </source>
</evidence>
<dbReference type="PANTHER" id="PTHR43223">
    <property type="entry name" value="ALKYL/ARYL-SULFATASE"/>
    <property type="match status" value="1"/>
</dbReference>
<feature type="domain" description="Metallo-beta-lactamase" evidence="1">
    <location>
        <begin position="38"/>
        <end position="249"/>
    </location>
</feature>
<reference evidence="2 3" key="1">
    <citation type="submission" date="2015-06" db="EMBL/GenBank/DDBJ databases">
        <title>A Comprehensive Approach to Explore the Metabolic and Phylogenetic Diversity of Bacterial Steroid Degradation in the Environment: Testosterone as an Example.</title>
        <authorList>
            <person name="Yang F.-C."/>
            <person name="Chen Y.-L."/>
            <person name="Yu C.-P."/>
            <person name="Tang S.-L."/>
            <person name="Wang P.-H."/>
            <person name="Ismail W."/>
            <person name="Wang C.-H."/>
            <person name="Yang C.-Y."/>
            <person name="Chiang Y.-R."/>
        </authorList>
    </citation>
    <scope>NUCLEOTIDE SEQUENCE [LARGE SCALE GENOMIC DNA]</scope>
    <source>
        <strain evidence="2 3">DSM 18526</strain>
    </source>
</reference>
<dbReference type="OrthoDB" id="9815874at2"/>
<dbReference type="EMBL" id="CP011971">
    <property type="protein sequence ID" value="AMN45565.1"/>
    <property type="molecule type" value="Genomic_DNA"/>
</dbReference>